<accession>A0A9P7GNW3</accession>
<proteinExistence type="predicted"/>
<gene>
    <name evidence="1" type="ORF">H0H81_007498</name>
</gene>
<keyword evidence="2" id="KW-1185">Reference proteome</keyword>
<evidence type="ECO:0000313" key="2">
    <source>
        <dbReference type="Proteomes" id="UP000717328"/>
    </source>
</evidence>
<protein>
    <submittedName>
        <fullName evidence="1">Uncharacterized protein</fullName>
    </submittedName>
</protein>
<reference evidence="1" key="1">
    <citation type="submission" date="2021-02" db="EMBL/GenBank/DDBJ databases">
        <authorList>
            <person name="Nieuwenhuis M."/>
            <person name="Van De Peppel L.J.J."/>
        </authorList>
    </citation>
    <scope>NUCLEOTIDE SEQUENCE</scope>
    <source>
        <strain evidence="1">D49</strain>
    </source>
</reference>
<dbReference type="OrthoDB" id="3258400at2759"/>
<dbReference type="AlphaFoldDB" id="A0A9P7GNW3"/>
<sequence>MITHCPELPLYAPAPVPGQPSPLLFSGTDHYYNGSPIQIPLSANQFSYPLDGPPPTPTTHHVTQNNHQYIYPGRPQATFPTPSEMLSELVGGAQAPSTAADVVVDGKSEPVRKTRRRNMAQNIGFMPTDPCAANLAPARVPESQLVDSRSDPISSHEKKRHYLECLEYYVLYLHEQLRLVGANTIPLQRVHQVGRGMSSRSIRTLLVHMESVNRGLSQQMLAEEQRVGCDLPLIVYGN</sequence>
<name>A0A9P7GNW3_9AGAR</name>
<dbReference type="Proteomes" id="UP000717328">
    <property type="component" value="Unassembled WGS sequence"/>
</dbReference>
<evidence type="ECO:0000313" key="1">
    <source>
        <dbReference type="EMBL" id="KAG5654084.1"/>
    </source>
</evidence>
<organism evidence="1 2">
    <name type="scientific">Sphagnurus paluster</name>
    <dbReference type="NCBI Taxonomy" id="117069"/>
    <lineage>
        <taxon>Eukaryota</taxon>
        <taxon>Fungi</taxon>
        <taxon>Dikarya</taxon>
        <taxon>Basidiomycota</taxon>
        <taxon>Agaricomycotina</taxon>
        <taxon>Agaricomycetes</taxon>
        <taxon>Agaricomycetidae</taxon>
        <taxon>Agaricales</taxon>
        <taxon>Tricholomatineae</taxon>
        <taxon>Lyophyllaceae</taxon>
        <taxon>Sphagnurus</taxon>
    </lineage>
</organism>
<dbReference type="EMBL" id="JABCKI010000020">
    <property type="protein sequence ID" value="KAG5654084.1"/>
    <property type="molecule type" value="Genomic_DNA"/>
</dbReference>
<reference evidence="1" key="2">
    <citation type="submission" date="2021-10" db="EMBL/GenBank/DDBJ databases">
        <title>Phylogenomics reveals ancestral predisposition of the termite-cultivated fungus Termitomyces towards a domesticated lifestyle.</title>
        <authorList>
            <person name="Auxier B."/>
            <person name="Grum-Grzhimaylo A."/>
            <person name="Cardenas M.E."/>
            <person name="Lodge J.D."/>
            <person name="Laessoe T."/>
            <person name="Pedersen O."/>
            <person name="Smith M.E."/>
            <person name="Kuyper T.W."/>
            <person name="Franco-Molano E.A."/>
            <person name="Baroni T.J."/>
            <person name="Aanen D.K."/>
        </authorList>
    </citation>
    <scope>NUCLEOTIDE SEQUENCE</scope>
    <source>
        <strain evidence="1">D49</strain>
    </source>
</reference>
<comment type="caution">
    <text evidence="1">The sequence shown here is derived from an EMBL/GenBank/DDBJ whole genome shotgun (WGS) entry which is preliminary data.</text>
</comment>